<organism evidence="2">
    <name type="scientific">marine metagenome</name>
    <dbReference type="NCBI Taxonomy" id="408172"/>
    <lineage>
        <taxon>unclassified sequences</taxon>
        <taxon>metagenomes</taxon>
        <taxon>ecological metagenomes</taxon>
    </lineage>
</organism>
<dbReference type="PIRSF" id="PIRSF004681">
    <property type="entry name" value="UCP004681"/>
    <property type="match status" value="1"/>
</dbReference>
<dbReference type="Gene3D" id="2.60.120.460">
    <property type="entry name" value="YjbQ-like"/>
    <property type="match status" value="1"/>
</dbReference>
<dbReference type="PANTHER" id="PTHR30615">
    <property type="entry name" value="UNCHARACTERIZED PROTEIN YJBQ-RELATED"/>
    <property type="match status" value="1"/>
</dbReference>
<name>A0A383DKR9_9ZZZZ</name>
<sequence length="171" mass="19786">MGNKPETNSRTVDYQVVKLDSPSSSNYETVAVHFTTEENNQFCDFTGFILKHVKESDVVNGSLNLYTPHTTTCFIINEAETGYINDFKSSIEDLIPSEKYYEHDDWEKRTENMQEDEFKNGRSHVRAAIVGSPNVTIPIVESELLLGRWQKIFFVELDCSRDRRFFVQISK</sequence>
<proteinExistence type="inferred from homology"/>
<dbReference type="InterPro" id="IPR035917">
    <property type="entry name" value="YjbQ-like_sf"/>
</dbReference>
<dbReference type="AlphaFoldDB" id="A0A383DKR9"/>
<dbReference type="InterPro" id="IPR001602">
    <property type="entry name" value="UPF0047_YjbQ-like"/>
</dbReference>
<evidence type="ECO:0008006" key="3">
    <source>
        <dbReference type="Google" id="ProtNLM"/>
    </source>
</evidence>
<reference evidence="2" key="1">
    <citation type="submission" date="2018-05" db="EMBL/GenBank/DDBJ databases">
        <authorList>
            <person name="Lanie J.A."/>
            <person name="Ng W.-L."/>
            <person name="Kazmierczak K.M."/>
            <person name="Andrzejewski T.M."/>
            <person name="Davidsen T.M."/>
            <person name="Wayne K.J."/>
            <person name="Tettelin H."/>
            <person name="Glass J.I."/>
            <person name="Rusch D."/>
            <person name="Podicherti R."/>
            <person name="Tsui H.-C.T."/>
            <person name="Winkler M.E."/>
        </authorList>
    </citation>
    <scope>NUCLEOTIDE SEQUENCE</scope>
</reference>
<gene>
    <name evidence="2" type="ORF">METZ01_LOCUS497292</name>
</gene>
<protein>
    <recommendedName>
        <fullName evidence="3">Secondary thiamine-phosphate synthase enzyme</fullName>
    </recommendedName>
</protein>
<dbReference type="SUPFAM" id="SSF111038">
    <property type="entry name" value="YjbQ-like"/>
    <property type="match status" value="1"/>
</dbReference>
<accession>A0A383DKR9</accession>
<dbReference type="Pfam" id="PF01894">
    <property type="entry name" value="YjbQ"/>
    <property type="match status" value="1"/>
</dbReference>
<dbReference type="NCBIfam" id="TIGR00149">
    <property type="entry name" value="TIGR00149_YjbQ"/>
    <property type="match status" value="1"/>
</dbReference>
<evidence type="ECO:0000256" key="1">
    <source>
        <dbReference type="ARBA" id="ARBA00005534"/>
    </source>
</evidence>
<evidence type="ECO:0000313" key="2">
    <source>
        <dbReference type="EMBL" id="SVE44438.1"/>
    </source>
</evidence>
<dbReference type="PANTHER" id="PTHR30615:SF8">
    <property type="entry name" value="UPF0047 PROTEIN C4A8.02C"/>
    <property type="match status" value="1"/>
</dbReference>
<comment type="similarity">
    <text evidence="1">Belongs to the UPF0047 family.</text>
</comment>
<dbReference type="EMBL" id="UINC01217717">
    <property type="protein sequence ID" value="SVE44438.1"/>
    <property type="molecule type" value="Genomic_DNA"/>
</dbReference>